<feature type="region of interest" description="Disordered" evidence="1">
    <location>
        <begin position="46"/>
        <end position="112"/>
    </location>
</feature>
<dbReference type="GeneID" id="18936048"/>
<dbReference type="RefSeq" id="XP_007414923.1">
    <property type="nucleotide sequence ID" value="XM_007414861.1"/>
</dbReference>
<feature type="region of interest" description="Disordered" evidence="1">
    <location>
        <begin position="130"/>
        <end position="161"/>
    </location>
</feature>
<dbReference type="EMBL" id="GL883135">
    <property type="protein sequence ID" value="EGG01823.1"/>
    <property type="molecule type" value="Genomic_DNA"/>
</dbReference>
<dbReference type="VEuPathDB" id="FungiDB:MELLADRAFT_91884"/>
<feature type="compositionally biased region" description="Polar residues" evidence="1">
    <location>
        <begin position="148"/>
        <end position="161"/>
    </location>
</feature>
<protein>
    <submittedName>
        <fullName evidence="2">Uncharacterized protein</fullName>
    </submittedName>
</protein>
<evidence type="ECO:0000313" key="2">
    <source>
        <dbReference type="EMBL" id="EGG01823.1"/>
    </source>
</evidence>
<name>F4S0Q3_MELLP</name>
<proteinExistence type="predicted"/>
<evidence type="ECO:0000256" key="1">
    <source>
        <dbReference type="SAM" id="MobiDB-lite"/>
    </source>
</evidence>
<accession>F4S0Q3</accession>
<evidence type="ECO:0000313" key="3">
    <source>
        <dbReference type="Proteomes" id="UP000001072"/>
    </source>
</evidence>
<feature type="compositionally biased region" description="Basic residues" evidence="1">
    <location>
        <begin position="98"/>
        <end position="107"/>
    </location>
</feature>
<gene>
    <name evidence="2" type="ORF">MELLADRAFT_91884</name>
</gene>
<dbReference type="HOGENOM" id="CLU_1644092_0_0_1"/>
<sequence length="161" mass="17954">MGNDSEDGNKLLKEQDGCRTFKTYELMTHSYNRLYPQPTIYTSTASLPLATPIPTSSDPPSGPTDYKNQNYTNQETNDHSDNHNSSNVDDNNSSLKPYTRRKQKRSHQSNPALPLYPWYDVIAVEHLTSVGPLCPTPAPKAEIDSNRSPKTSHVTTATDQS</sequence>
<dbReference type="AlphaFoldDB" id="F4S0Q3"/>
<reference evidence="3" key="1">
    <citation type="journal article" date="2011" name="Proc. Natl. Acad. Sci. U.S.A.">
        <title>Obligate biotrophy features unraveled by the genomic analysis of rust fungi.</title>
        <authorList>
            <person name="Duplessis S."/>
            <person name="Cuomo C.A."/>
            <person name="Lin Y.-C."/>
            <person name="Aerts A."/>
            <person name="Tisserant E."/>
            <person name="Veneault-Fourrey C."/>
            <person name="Joly D.L."/>
            <person name="Hacquard S."/>
            <person name="Amselem J."/>
            <person name="Cantarel B.L."/>
            <person name="Chiu R."/>
            <person name="Coutinho P.M."/>
            <person name="Feau N."/>
            <person name="Field M."/>
            <person name="Frey P."/>
            <person name="Gelhaye E."/>
            <person name="Goldberg J."/>
            <person name="Grabherr M.G."/>
            <person name="Kodira C.D."/>
            <person name="Kohler A."/>
            <person name="Kuees U."/>
            <person name="Lindquist E.A."/>
            <person name="Lucas S.M."/>
            <person name="Mago R."/>
            <person name="Mauceli E."/>
            <person name="Morin E."/>
            <person name="Murat C."/>
            <person name="Pangilinan J.L."/>
            <person name="Park R."/>
            <person name="Pearson M."/>
            <person name="Quesneville H."/>
            <person name="Rouhier N."/>
            <person name="Sakthikumar S."/>
            <person name="Salamov A.A."/>
            <person name="Schmutz J."/>
            <person name="Selles B."/>
            <person name="Shapiro H."/>
            <person name="Tanguay P."/>
            <person name="Tuskan G.A."/>
            <person name="Henrissat B."/>
            <person name="Van de Peer Y."/>
            <person name="Rouze P."/>
            <person name="Ellis J.G."/>
            <person name="Dodds P.N."/>
            <person name="Schein J.E."/>
            <person name="Zhong S."/>
            <person name="Hamelin R.C."/>
            <person name="Grigoriev I.V."/>
            <person name="Szabo L.J."/>
            <person name="Martin F."/>
        </authorList>
    </citation>
    <scope>NUCLEOTIDE SEQUENCE [LARGE SCALE GENOMIC DNA]</scope>
    <source>
        <strain evidence="3">98AG31 / pathotype 3-4-7</strain>
    </source>
</reference>
<dbReference type="Proteomes" id="UP000001072">
    <property type="component" value="Unassembled WGS sequence"/>
</dbReference>
<dbReference type="InParanoid" id="F4S0Q3"/>
<organism evidence="3">
    <name type="scientific">Melampsora larici-populina (strain 98AG31 / pathotype 3-4-7)</name>
    <name type="common">Poplar leaf rust fungus</name>
    <dbReference type="NCBI Taxonomy" id="747676"/>
    <lineage>
        <taxon>Eukaryota</taxon>
        <taxon>Fungi</taxon>
        <taxon>Dikarya</taxon>
        <taxon>Basidiomycota</taxon>
        <taxon>Pucciniomycotina</taxon>
        <taxon>Pucciniomycetes</taxon>
        <taxon>Pucciniales</taxon>
        <taxon>Melampsoraceae</taxon>
        <taxon>Melampsora</taxon>
    </lineage>
</organism>
<dbReference type="OrthoDB" id="10472415at2759"/>
<dbReference type="KEGG" id="mlr:MELLADRAFT_91884"/>
<feature type="compositionally biased region" description="Low complexity" evidence="1">
    <location>
        <begin position="83"/>
        <end position="94"/>
    </location>
</feature>
<keyword evidence="3" id="KW-1185">Reference proteome</keyword>
<feature type="compositionally biased region" description="Polar residues" evidence="1">
    <location>
        <begin position="66"/>
        <end position="75"/>
    </location>
</feature>